<protein>
    <submittedName>
        <fullName evidence="2">Uncharacterized protein</fullName>
    </submittedName>
</protein>
<dbReference type="InterPro" id="IPR015943">
    <property type="entry name" value="WD40/YVTN_repeat-like_dom_sf"/>
</dbReference>
<evidence type="ECO:0000313" key="2">
    <source>
        <dbReference type="EMBL" id="WOO41349.1"/>
    </source>
</evidence>
<name>A0AAQ3LB91_9BACT</name>
<sequence>MNKLIIPFLLLFCQLLPAAITNTLPYQGRVSEDNLLPTGPRHFKFAIVDDATSPTVSYWSNDGTSTSGSEPSIGHELQVTKGLFALELGEGGVSNIALPSDIWNNDILYLRVWYSEGGASGPFDLIESIRILPVAHAHRATIADSAAVATVATTANSLAVGVSIDDADADPNNELQMLTLNGSGLSIDDGNSNTGFSSVDLSSAVSSILDGSSGLGIGLNGNVPDAALQINGNTGYKVFQGLSNIAEIRNGSFMTGSLGSSFAVEVDGNNAYIAGSSSLLIFDISALNGAGPSELVRINDGSTSDFDKLSLIRDIDIVGNYAYVGSSGDDAVTIIDVSDPANPSFVSKLEDNVNGFNHLSGVFKIAVSGDYAFVSSLSENAVSVVNISDPFNPQLVTVIEDGVGGFDQLAGARDVSIANDLLYVTAFDDDALTIIDVSTPSVPVKLAELVDGVDGFDYLDAAFDVEVVGDYAFVTGRDDSAINIIDVSIPTSPTLVTAIRDGVNGFNRLSLASEMKIVDDIIYVTAQQDNALTLIDISDKQNPELIATVFDGNNGYNRLSVPYAVEVSGDFIYVTSVGDDTVTIIEQTIDAITVDLITQNRIGIGTSQPSAELHVDGDAFVTGSLLDSSQQAGTNGQILTTTGTGTEWTTLDVNDNDSDPTNELQMLTLNGSDLSIDDGHSNTGFSSVDLSSAVSSILDSSAGLGIGLSGNSPNAALQINGNTGYDVFQGLSNRAEIFDGSFASAPLGLARVIEVRGDYAYVVTDIGFMVFDVSDLGGVGPIEVARIEDGDSANFNSLASARGIELEGNYAYISSRSDNALTIVDVSDPTNPTFVSKLQDGVGGFDFLGGCYKAQFAGGLLYVTAFFDNAISIIDVSNPATPQLIGVIRDGVNGFDHLRLVTDVEVAGNLLYTTAISDHALSIIDISNPNSPQHVSSLVDGVGGFNYLMGAFDVEIAGDYAFVSAQADNALSIIDVSTPASPQLVSVIRDDVGGFNNLQGIRNVQVVNDFAYVVSAHDNALTIIDVSDKANPVLLGEAIDGLNGFNRLDELFGVNVVGDYIYVASASPNDQGVTIIEKAFNTIPVDLIAQNRIGIGTSQPSAELHVDGDAYVTGSLLDSSQQAGTSGQVLVSSGSGTAWTTLDVSDQDASSTNELQNLSLSGTTLSISNGTGVTLSAANIGAGTFADNGDISLQRGQKLNLQPWDGNNGLTSLNQFLSDGTTPSGLTFGNLPNIKNNTDDNPALANFNAVNQVLLTGHGGGILGTVSGGNETPALFWNSAGNVSVLNNLSLWNIESTLFLHSDNHQGRLAIYENGRRQFGSDTVTGPVLSHPLGGGLGIFPSGSAEPFLALRWGKRGDAVNQESWVSIPGELSVRGILRMRSSDGTDVFVAQEDKTVDILNLNVTGTATLPAGSMDGSTIADGSILTAKIADRSISASKIVQGHIFTALLAPKAVTADKIADGTITGNQIASNAINSARIANNSITTDDLANNSVDTLQLQNDAVTDQKLANNAVHSTNIQDGTINSNDLGIWAVATSNIALSAVSNNRLGNNAVTTDKIFNGTIITEDIAEDAIKTDQIEDSAVTAEKLADDYVSTESGAAGTRVLYGQTNGTNGTTNGTGYTIIKTTNTTGEYNIQWSESFTTSNSYSVTVTPITGQNDVRIVMITSKNVSNTIIKIRSPNGNPQNTAFNFTAIGK</sequence>
<dbReference type="RefSeq" id="WP_317833815.1">
    <property type="nucleotide sequence ID" value="NZ_CP136920.1"/>
</dbReference>
<keyword evidence="1" id="KW-0732">Signal</keyword>
<gene>
    <name evidence="2" type="ORF">RZN69_22245</name>
</gene>
<feature type="signal peptide" evidence="1">
    <location>
        <begin position="1"/>
        <end position="18"/>
    </location>
</feature>
<feature type="chain" id="PRO_5042902144" evidence="1">
    <location>
        <begin position="19"/>
        <end position="1698"/>
    </location>
</feature>
<dbReference type="SUPFAM" id="SSF75011">
    <property type="entry name" value="3-carboxy-cis,cis-mucoante lactonizing enzyme"/>
    <property type="match status" value="2"/>
</dbReference>
<dbReference type="EMBL" id="CP136920">
    <property type="protein sequence ID" value="WOO41349.1"/>
    <property type="molecule type" value="Genomic_DNA"/>
</dbReference>
<accession>A0AAQ3LB91</accession>
<dbReference type="PANTHER" id="PTHR47197">
    <property type="entry name" value="PROTEIN NIRF"/>
    <property type="match status" value="1"/>
</dbReference>
<dbReference type="Gene3D" id="2.130.10.10">
    <property type="entry name" value="YVTN repeat-like/Quinoprotein amine dehydrogenase"/>
    <property type="match status" value="2"/>
</dbReference>
<dbReference type="SUPFAM" id="SSF101908">
    <property type="entry name" value="Putative isomerase YbhE"/>
    <property type="match status" value="1"/>
</dbReference>
<dbReference type="PANTHER" id="PTHR47197:SF3">
    <property type="entry name" value="DIHYDRO-HEME D1 DEHYDROGENASE"/>
    <property type="match status" value="1"/>
</dbReference>
<dbReference type="Pfam" id="PF08309">
    <property type="entry name" value="LVIVD"/>
    <property type="match status" value="12"/>
</dbReference>
<organism evidence="2 3">
    <name type="scientific">Rubellicoccus peritrichatus</name>
    <dbReference type="NCBI Taxonomy" id="3080537"/>
    <lineage>
        <taxon>Bacteria</taxon>
        <taxon>Pseudomonadati</taxon>
        <taxon>Verrucomicrobiota</taxon>
        <taxon>Opitutia</taxon>
        <taxon>Puniceicoccales</taxon>
        <taxon>Cerasicoccaceae</taxon>
        <taxon>Rubellicoccus</taxon>
    </lineage>
</organism>
<keyword evidence="3" id="KW-1185">Reference proteome</keyword>
<reference evidence="2 3" key="1">
    <citation type="submission" date="2023-10" db="EMBL/GenBank/DDBJ databases">
        <title>Rubellicoccus peritrichatus gen. nov., sp. nov., isolated from an algae of coral reef tank.</title>
        <authorList>
            <person name="Luo J."/>
        </authorList>
    </citation>
    <scope>NUCLEOTIDE SEQUENCE [LARGE SCALE GENOMIC DNA]</scope>
    <source>
        <strain evidence="2 3">CR14</strain>
    </source>
</reference>
<evidence type="ECO:0000313" key="3">
    <source>
        <dbReference type="Proteomes" id="UP001304300"/>
    </source>
</evidence>
<dbReference type="InterPro" id="IPR051200">
    <property type="entry name" value="Host-pathogen_enzymatic-act"/>
</dbReference>
<evidence type="ECO:0000256" key="1">
    <source>
        <dbReference type="SAM" id="SignalP"/>
    </source>
</evidence>
<dbReference type="InterPro" id="IPR013211">
    <property type="entry name" value="LVIVD"/>
</dbReference>
<proteinExistence type="predicted"/>
<dbReference type="Proteomes" id="UP001304300">
    <property type="component" value="Chromosome"/>
</dbReference>